<organism evidence="1 2">
    <name type="scientific">Catharanthus roseus</name>
    <name type="common">Madagascar periwinkle</name>
    <name type="synonym">Vinca rosea</name>
    <dbReference type="NCBI Taxonomy" id="4058"/>
    <lineage>
        <taxon>Eukaryota</taxon>
        <taxon>Viridiplantae</taxon>
        <taxon>Streptophyta</taxon>
        <taxon>Embryophyta</taxon>
        <taxon>Tracheophyta</taxon>
        <taxon>Spermatophyta</taxon>
        <taxon>Magnoliopsida</taxon>
        <taxon>eudicotyledons</taxon>
        <taxon>Gunneridae</taxon>
        <taxon>Pentapetalae</taxon>
        <taxon>asterids</taxon>
        <taxon>lamiids</taxon>
        <taxon>Gentianales</taxon>
        <taxon>Apocynaceae</taxon>
        <taxon>Rauvolfioideae</taxon>
        <taxon>Vinceae</taxon>
        <taxon>Catharanthinae</taxon>
        <taxon>Catharanthus</taxon>
    </lineage>
</organism>
<evidence type="ECO:0000313" key="1">
    <source>
        <dbReference type="EMBL" id="KAI5661767.1"/>
    </source>
</evidence>
<dbReference type="Proteomes" id="UP001060085">
    <property type="component" value="Linkage Group LG05"/>
</dbReference>
<comment type="caution">
    <text evidence="1">The sequence shown here is derived from an EMBL/GenBank/DDBJ whole genome shotgun (WGS) entry which is preliminary data.</text>
</comment>
<gene>
    <name evidence="1" type="ORF">M9H77_21090</name>
</gene>
<name>A0ACC0ALB4_CATRO</name>
<accession>A0ACC0ALB4</accession>
<reference evidence="2" key="1">
    <citation type="journal article" date="2023" name="Nat. Plants">
        <title>Single-cell RNA sequencing provides a high-resolution roadmap for understanding the multicellular compartmentation of specialized metabolism.</title>
        <authorList>
            <person name="Sun S."/>
            <person name="Shen X."/>
            <person name="Li Y."/>
            <person name="Li Y."/>
            <person name="Wang S."/>
            <person name="Li R."/>
            <person name="Zhang H."/>
            <person name="Shen G."/>
            <person name="Guo B."/>
            <person name="Wei J."/>
            <person name="Xu J."/>
            <person name="St-Pierre B."/>
            <person name="Chen S."/>
            <person name="Sun C."/>
        </authorList>
    </citation>
    <scope>NUCLEOTIDE SEQUENCE [LARGE SCALE GENOMIC DNA]</scope>
</reference>
<evidence type="ECO:0000313" key="2">
    <source>
        <dbReference type="Proteomes" id="UP001060085"/>
    </source>
</evidence>
<sequence length="158" mass="17705">MPPVPLLLVGADRPRYSSLRLPLLYNSGWICFSRGSASDEAPAEVLSEEKKKGASSAEEEEEEEEGRGSLDLHKSGIRARKRLQLSGALVDRRHDLSNNSRFQHSKFIESKAVAQALPVYFSVSVILCYSAIFVVIFLRFTYFYCAVFSKQNPGILFV</sequence>
<dbReference type="EMBL" id="CM044705">
    <property type="protein sequence ID" value="KAI5661767.1"/>
    <property type="molecule type" value="Genomic_DNA"/>
</dbReference>
<proteinExistence type="predicted"/>
<keyword evidence="2" id="KW-1185">Reference proteome</keyword>
<protein>
    <submittedName>
        <fullName evidence="1">Uncharacterized protein</fullName>
    </submittedName>
</protein>